<dbReference type="Proteomes" id="UP000306585">
    <property type="component" value="Unassembled WGS sequence"/>
</dbReference>
<feature type="transmembrane region" description="Helical" evidence="1">
    <location>
        <begin position="29"/>
        <end position="48"/>
    </location>
</feature>
<gene>
    <name evidence="2" type="ORF">FEF65_04405</name>
</gene>
<keyword evidence="3" id="KW-1185">Reference proteome</keyword>
<evidence type="ECO:0000256" key="1">
    <source>
        <dbReference type="SAM" id="Phobius"/>
    </source>
</evidence>
<dbReference type="Gene3D" id="2.40.50.140">
    <property type="entry name" value="Nucleic acid-binding proteins"/>
    <property type="match status" value="1"/>
</dbReference>
<feature type="transmembrane region" description="Helical" evidence="1">
    <location>
        <begin position="54"/>
        <end position="72"/>
    </location>
</feature>
<comment type="caution">
    <text evidence="2">The sequence shown here is derived from an EMBL/GenBank/DDBJ whole genome shotgun (WGS) entry which is preliminary data.</text>
</comment>
<dbReference type="RefSeq" id="WP_138238576.1">
    <property type="nucleotide sequence ID" value="NZ_VBRY01000003.1"/>
</dbReference>
<protein>
    <submittedName>
        <fullName evidence="2">Uncharacterized protein</fullName>
    </submittedName>
</protein>
<evidence type="ECO:0000313" key="2">
    <source>
        <dbReference type="EMBL" id="TLS68241.1"/>
    </source>
</evidence>
<proteinExistence type="predicted"/>
<dbReference type="AlphaFoldDB" id="A0A5R9GPN5"/>
<sequence length="157" mass="16724">MESLISNSYVFWGLLALLLLLAEAATFTSVAFVFSIAAAIVFLSLFVADAPQSLAGQLLLFAVAGVVLLYPIRRFQKRTATAPTTGDVAASIEGAPGGVIRHADEGGCSGRVLLDHAFLGGREWMFESETVVQPGQRVRIADVHGNILKVDLHRGES</sequence>
<dbReference type="InterPro" id="IPR012340">
    <property type="entry name" value="NA-bd_OB-fold"/>
</dbReference>
<name>A0A5R9GPN5_9PROT</name>
<feature type="transmembrane region" description="Helical" evidence="1">
    <location>
        <begin position="6"/>
        <end position="22"/>
    </location>
</feature>
<organism evidence="2 3">
    <name type="scientific">Mariprofundus erugo</name>
    <dbReference type="NCBI Taxonomy" id="2528639"/>
    <lineage>
        <taxon>Bacteria</taxon>
        <taxon>Pseudomonadati</taxon>
        <taxon>Pseudomonadota</taxon>
        <taxon>Candidatius Mariprofundia</taxon>
        <taxon>Mariprofundales</taxon>
        <taxon>Mariprofundaceae</taxon>
        <taxon>Mariprofundus</taxon>
    </lineage>
</organism>
<accession>A0A5R9GPN5</accession>
<reference evidence="2 3" key="1">
    <citation type="journal article" date="2019" name="Appl. Environ. Microbiol.">
        <title>Environmental Evidence and Genomic Insight of Iron-oxidizing Bacteria Preference Towards More Corrosion Resistant Stainless Steel at Higher Salinities.</title>
        <authorList>
            <person name="Garrison C.E."/>
            <person name="Price K.A."/>
            <person name="Field E.K."/>
        </authorList>
    </citation>
    <scope>NUCLEOTIDE SEQUENCE [LARGE SCALE GENOMIC DNA]</scope>
    <source>
        <strain evidence="2 3">P3</strain>
    </source>
</reference>
<evidence type="ECO:0000313" key="3">
    <source>
        <dbReference type="Proteomes" id="UP000306585"/>
    </source>
</evidence>
<dbReference type="EMBL" id="VBRY01000003">
    <property type="protein sequence ID" value="TLS68241.1"/>
    <property type="molecule type" value="Genomic_DNA"/>
</dbReference>
<keyword evidence="1" id="KW-0472">Membrane</keyword>
<keyword evidence="1" id="KW-0812">Transmembrane</keyword>
<keyword evidence="1" id="KW-1133">Transmembrane helix</keyword>